<dbReference type="RefSeq" id="WP_207257978.1">
    <property type="nucleotide sequence ID" value="NZ_JAFMPP010000009.1"/>
</dbReference>
<comment type="similarity">
    <text evidence="2">Belongs to the bacterial solute-binding protein 2 family.</text>
</comment>
<dbReference type="Gene3D" id="3.40.50.2300">
    <property type="match status" value="2"/>
</dbReference>
<organism evidence="5 6">
    <name type="scientific">Jiella flava</name>
    <dbReference type="NCBI Taxonomy" id="2816857"/>
    <lineage>
        <taxon>Bacteria</taxon>
        <taxon>Pseudomonadati</taxon>
        <taxon>Pseudomonadota</taxon>
        <taxon>Alphaproteobacteria</taxon>
        <taxon>Hyphomicrobiales</taxon>
        <taxon>Aurantimonadaceae</taxon>
        <taxon>Jiella</taxon>
    </lineage>
</organism>
<keyword evidence="3" id="KW-0732">Signal</keyword>
<comment type="caution">
    <text evidence="5">The sequence shown here is derived from an EMBL/GenBank/DDBJ whole genome shotgun (WGS) entry which is preliminary data.</text>
</comment>
<dbReference type="GO" id="GO:0030246">
    <property type="term" value="F:carbohydrate binding"/>
    <property type="evidence" value="ECO:0007669"/>
    <property type="project" value="UniProtKB-ARBA"/>
</dbReference>
<feature type="domain" description="Periplasmic binding protein" evidence="4">
    <location>
        <begin position="34"/>
        <end position="278"/>
    </location>
</feature>
<dbReference type="InterPro" id="IPR025997">
    <property type="entry name" value="SBP_2_dom"/>
</dbReference>
<proteinExistence type="inferred from homology"/>
<dbReference type="CDD" id="cd01536">
    <property type="entry name" value="PBP1_ABC_sugar_binding-like"/>
    <property type="match status" value="1"/>
</dbReference>
<dbReference type="PANTHER" id="PTHR46847:SF1">
    <property type="entry name" value="D-ALLOSE-BINDING PERIPLASMIC PROTEIN-RELATED"/>
    <property type="match status" value="1"/>
</dbReference>
<comment type="subcellular location">
    <subcellularLocation>
        <location evidence="1">Cell envelope</location>
    </subcellularLocation>
</comment>
<evidence type="ECO:0000256" key="2">
    <source>
        <dbReference type="ARBA" id="ARBA00007639"/>
    </source>
</evidence>
<dbReference type="Pfam" id="PF13407">
    <property type="entry name" value="Peripla_BP_4"/>
    <property type="match status" value="1"/>
</dbReference>
<name>A0A939JUH5_9HYPH</name>
<sequence length="396" mass="43471">MKLGVIGAVGVPSLQALDFVRPSYADSTKTVANLFDSLADEWFIDEVAGAAEAAAALGLTTENMTFGNNPASQLSQVQDGVTRGIQMFAVYAPLGQGLTQMVRFVGDSGHLAFEYDIPPWTYPSTYGPAYGFYVNDRIAPSAYASAKRLFESMGGKGNVVVMSAFPGGQHNEGGEIGFKQALDEFPGIKVLAKAPGKYSREPAQKLMSDWLVQFPQIDALLSYADTQSLGAYTAMQQAGRTNIKIASINGQIEGLQAVKDGKITTTVFLNPFLIGGWRTVRLFDLMNGWKPSVLERMFWLESDIVDQSNVDKYLSLAKSKPSPYDWKKMSRTLNPDNWESQGRWYPINPVDFWKAHNLGKPEPADWLPADVKAAVDAGEFEKLLSEYKSHIGRTPI</sequence>
<dbReference type="SUPFAM" id="SSF53822">
    <property type="entry name" value="Periplasmic binding protein-like I"/>
    <property type="match status" value="1"/>
</dbReference>
<reference evidence="5" key="1">
    <citation type="submission" date="2021-03" db="EMBL/GenBank/DDBJ databases">
        <title>Whole genome sequence of Jiella sp. CQZ9-1.</title>
        <authorList>
            <person name="Tuo L."/>
        </authorList>
    </citation>
    <scope>NUCLEOTIDE SEQUENCE</scope>
    <source>
        <strain evidence="5">CQZ9-1</strain>
    </source>
</reference>
<evidence type="ECO:0000256" key="1">
    <source>
        <dbReference type="ARBA" id="ARBA00004196"/>
    </source>
</evidence>
<protein>
    <submittedName>
        <fullName evidence="5">Sugar ABC transporter substrate-binding protein</fullName>
    </submittedName>
</protein>
<dbReference type="Proteomes" id="UP000664122">
    <property type="component" value="Unassembled WGS sequence"/>
</dbReference>
<keyword evidence="6" id="KW-1185">Reference proteome</keyword>
<dbReference type="EMBL" id="JAFMPP010000009">
    <property type="protein sequence ID" value="MBO0663185.1"/>
    <property type="molecule type" value="Genomic_DNA"/>
</dbReference>
<evidence type="ECO:0000313" key="5">
    <source>
        <dbReference type="EMBL" id="MBO0663185.1"/>
    </source>
</evidence>
<accession>A0A939JUH5</accession>
<dbReference type="GO" id="GO:0030313">
    <property type="term" value="C:cell envelope"/>
    <property type="evidence" value="ECO:0007669"/>
    <property type="project" value="UniProtKB-SubCell"/>
</dbReference>
<evidence type="ECO:0000313" key="6">
    <source>
        <dbReference type="Proteomes" id="UP000664122"/>
    </source>
</evidence>
<evidence type="ECO:0000256" key="3">
    <source>
        <dbReference type="ARBA" id="ARBA00022729"/>
    </source>
</evidence>
<gene>
    <name evidence="5" type="ORF">J1C48_11405</name>
</gene>
<evidence type="ECO:0000259" key="4">
    <source>
        <dbReference type="Pfam" id="PF13407"/>
    </source>
</evidence>
<dbReference type="AlphaFoldDB" id="A0A939JUH5"/>
<dbReference type="InterPro" id="IPR028082">
    <property type="entry name" value="Peripla_BP_I"/>
</dbReference>
<dbReference type="PANTHER" id="PTHR46847">
    <property type="entry name" value="D-ALLOSE-BINDING PERIPLASMIC PROTEIN-RELATED"/>
    <property type="match status" value="1"/>
</dbReference>